<dbReference type="AlphaFoldDB" id="A0A8X6GG64"/>
<evidence type="ECO:0000313" key="1">
    <source>
        <dbReference type="EMBL" id="GFR02474.1"/>
    </source>
</evidence>
<dbReference type="EMBL" id="BMAO01025421">
    <property type="protein sequence ID" value="GFR02474.1"/>
    <property type="molecule type" value="Genomic_DNA"/>
</dbReference>
<dbReference type="Proteomes" id="UP000887116">
    <property type="component" value="Unassembled WGS sequence"/>
</dbReference>
<keyword evidence="2" id="KW-1185">Reference proteome</keyword>
<gene>
    <name evidence="1" type="ORF">TNCT_431581</name>
</gene>
<accession>A0A8X6GG64</accession>
<organism evidence="1 2">
    <name type="scientific">Trichonephila clavata</name>
    <name type="common">Joro spider</name>
    <name type="synonym">Nephila clavata</name>
    <dbReference type="NCBI Taxonomy" id="2740835"/>
    <lineage>
        <taxon>Eukaryota</taxon>
        <taxon>Metazoa</taxon>
        <taxon>Ecdysozoa</taxon>
        <taxon>Arthropoda</taxon>
        <taxon>Chelicerata</taxon>
        <taxon>Arachnida</taxon>
        <taxon>Araneae</taxon>
        <taxon>Araneomorphae</taxon>
        <taxon>Entelegynae</taxon>
        <taxon>Araneoidea</taxon>
        <taxon>Nephilidae</taxon>
        <taxon>Trichonephila</taxon>
    </lineage>
</organism>
<comment type="caution">
    <text evidence="1">The sequence shown here is derived from an EMBL/GenBank/DDBJ whole genome shotgun (WGS) entry which is preliminary data.</text>
</comment>
<sequence length="92" mass="10673">MSDKIRNMALPRHMLVREKRGKSLSVTFVDPVPLKSRNTSSTFLKNSPAPNRRVISSPSKTILHPMKKYYLASYFNSRTSLEKLQVSMLWFE</sequence>
<reference evidence="1" key="1">
    <citation type="submission" date="2020-07" db="EMBL/GenBank/DDBJ databases">
        <title>Multicomponent nature underlies the extraordinary mechanical properties of spider dragline silk.</title>
        <authorList>
            <person name="Kono N."/>
            <person name="Nakamura H."/>
            <person name="Mori M."/>
            <person name="Yoshida Y."/>
            <person name="Ohtoshi R."/>
            <person name="Malay A.D."/>
            <person name="Moran D.A.P."/>
            <person name="Tomita M."/>
            <person name="Numata K."/>
            <person name="Arakawa K."/>
        </authorList>
    </citation>
    <scope>NUCLEOTIDE SEQUENCE</scope>
</reference>
<protein>
    <submittedName>
        <fullName evidence="1">Uncharacterized protein</fullName>
    </submittedName>
</protein>
<evidence type="ECO:0000313" key="2">
    <source>
        <dbReference type="Proteomes" id="UP000887116"/>
    </source>
</evidence>
<name>A0A8X6GG64_TRICU</name>
<proteinExistence type="predicted"/>